<keyword evidence="3 9" id="KW-0808">Transferase</keyword>
<keyword evidence="12" id="KW-1185">Reference proteome</keyword>
<dbReference type="SFLD" id="SFLDG01058">
    <property type="entry name" value="lipoyl_synthase_like"/>
    <property type="match status" value="1"/>
</dbReference>
<dbReference type="SFLD" id="SFLDS00029">
    <property type="entry name" value="Radical_SAM"/>
    <property type="match status" value="1"/>
</dbReference>
<keyword evidence="5 9" id="KW-0479">Metal-binding</keyword>
<accession>A0A346XXK4</accession>
<dbReference type="UniPathway" id="UPA00538">
    <property type="reaction ID" value="UER00593"/>
</dbReference>
<keyword evidence="6 9" id="KW-0408">Iron</keyword>
<dbReference type="PANTHER" id="PTHR10949">
    <property type="entry name" value="LIPOYL SYNTHASE"/>
    <property type="match status" value="1"/>
</dbReference>
<organism evidence="11 12">
    <name type="scientific">Euzebya pacifica</name>
    <dbReference type="NCBI Taxonomy" id="1608957"/>
    <lineage>
        <taxon>Bacteria</taxon>
        <taxon>Bacillati</taxon>
        <taxon>Actinomycetota</taxon>
        <taxon>Nitriliruptoria</taxon>
        <taxon>Euzebyales</taxon>
    </lineage>
</organism>
<feature type="binding site" evidence="9">
    <location>
        <position position="90"/>
    </location>
    <ligand>
        <name>[4Fe-4S] cluster</name>
        <dbReference type="ChEBI" id="CHEBI:49883"/>
        <label>2</label>
        <note>4Fe-4S-S-AdoMet</note>
    </ligand>
</feature>
<dbReference type="InterPro" id="IPR058240">
    <property type="entry name" value="rSAM_sf"/>
</dbReference>
<gene>
    <name evidence="9" type="primary">lipA</name>
    <name evidence="11" type="ORF">DVS28_a2269</name>
</gene>
<evidence type="ECO:0000256" key="7">
    <source>
        <dbReference type="ARBA" id="ARBA00023014"/>
    </source>
</evidence>
<sequence length="321" mass="35857">MSTIDTSPQSATSIPADARRLTIVGAPSVAQRKPEWMKRHIPLAGPNYRELKKTMRGASLNTVCEEAACPNIHQCWEQREASFLIGGEDCTRRCGFCQIATGKPKGYDRDEPRRVAETVAEMGLHFAVVTGVARDDLPDGGAWLYAETARQIHEQVPGCGVELLIPDFRGDEDALREVISARPEVLAHNLETVRRVFRHTRPAFTYEGSLDVLRRTRDWAPEIARKSNLILGMGETEEEVREAMRDLADAGCQILTIGQYLQPTHKHLALQRYAAPDEYDRYREYGRELGFDHVEAGPLVRSSFMAGDQAINAGAWSRPTA</sequence>
<dbReference type="GO" id="GO:0005737">
    <property type="term" value="C:cytoplasm"/>
    <property type="evidence" value="ECO:0007669"/>
    <property type="project" value="UniProtKB-SubCell"/>
</dbReference>
<dbReference type="CDD" id="cd01335">
    <property type="entry name" value="Radical_SAM"/>
    <property type="match status" value="1"/>
</dbReference>
<dbReference type="PANTHER" id="PTHR10949:SF0">
    <property type="entry name" value="LIPOYL SYNTHASE, MITOCHONDRIAL"/>
    <property type="match status" value="1"/>
</dbReference>
<dbReference type="PROSITE" id="PS51918">
    <property type="entry name" value="RADICAL_SAM"/>
    <property type="match status" value="1"/>
</dbReference>
<comment type="subcellular location">
    <subcellularLocation>
        <location evidence="9">Cytoplasm</location>
    </subcellularLocation>
</comment>
<evidence type="ECO:0000256" key="5">
    <source>
        <dbReference type="ARBA" id="ARBA00022723"/>
    </source>
</evidence>
<dbReference type="GO" id="GO:0016992">
    <property type="term" value="F:lipoate synthase activity"/>
    <property type="evidence" value="ECO:0007669"/>
    <property type="project" value="UniProtKB-UniRule"/>
</dbReference>
<dbReference type="InterPro" id="IPR013785">
    <property type="entry name" value="Aldolase_TIM"/>
</dbReference>
<evidence type="ECO:0000256" key="3">
    <source>
        <dbReference type="ARBA" id="ARBA00022679"/>
    </source>
</evidence>
<dbReference type="SFLD" id="SFLDF00271">
    <property type="entry name" value="lipoyl_synthase"/>
    <property type="match status" value="1"/>
</dbReference>
<feature type="binding site" evidence="9">
    <location>
        <position position="97"/>
    </location>
    <ligand>
        <name>[4Fe-4S] cluster</name>
        <dbReference type="ChEBI" id="CHEBI:49883"/>
        <label>2</label>
        <note>4Fe-4S-S-AdoMet</note>
    </ligand>
</feature>
<keyword evidence="7 9" id="KW-0411">Iron-sulfur</keyword>
<dbReference type="NCBIfam" id="NF009544">
    <property type="entry name" value="PRK12928.1"/>
    <property type="match status" value="1"/>
</dbReference>
<comment type="function">
    <text evidence="9">Catalyzes the radical-mediated insertion of two sulfur atoms into the C-6 and C-8 positions of the octanoyl moiety bound to the lipoyl domains of lipoate-dependent enzymes, thereby converting the octanoylated domains into lipoylated derivatives.</text>
</comment>
<evidence type="ECO:0000256" key="4">
    <source>
        <dbReference type="ARBA" id="ARBA00022691"/>
    </source>
</evidence>
<dbReference type="FunFam" id="3.20.20.70:FF:000040">
    <property type="entry name" value="Lipoyl synthase"/>
    <property type="match status" value="1"/>
</dbReference>
<evidence type="ECO:0000256" key="9">
    <source>
        <dbReference type="HAMAP-Rule" id="MF_00206"/>
    </source>
</evidence>
<dbReference type="Pfam" id="PF16881">
    <property type="entry name" value="LIAS_N"/>
    <property type="match status" value="1"/>
</dbReference>
<feature type="binding site" evidence="9">
    <location>
        <position position="64"/>
    </location>
    <ligand>
        <name>[4Fe-4S] cluster</name>
        <dbReference type="ChEBI" id="CHEBI:49883"/>
        <label>1</label>
    </ligand>
</feature>
<dbReference type="GO" id="GO:0046872">
    <property type="term" value="F:metal ion binding"/>
    <property type="evidence" value="ECO:0007669"/>
    <property type="project" value="UniProtKB-KW"/>
</dbReference>
<protein>
    <recommendedName>
        <fullName evidence="9">Lipoyl synthase</fullName>
        <ecNumber evidence="9">2.8.1.8</ecNumber>
    </recommendedName>
    <alternativeName>
        <fullName evidence="9">Lip-syn</fullName>
        <shortName evidence="9">LS</shortName>
    </alternativeName>
    <alternativeName>
        <fullName evidence="9">Lipoate synthase</fullName>
    </alternativeName>
    <alternativeName>
        <fullName evidence="9">Lipoic acid synthase</fullName>
    </alternativeName>
    <alternativeName>
        <fullName evidence="9">Sulfur insertion protein LipA</fullName>
    </alternativeName>
</protein>
<dbReference type="SUPFAM" id="SSF102114">
    <property type="entry name" value="Radical SAM enzymes"/>
    <property type="match status" value="1"/>
</dbReference>
<evidence type="ECO:0000256" key="8">
    <source>
        <dbReference type="ARBA" id="ARBA00047326"/>
    </source>
</evidence>
<dbReference type="AlphaFoldDB" id="A0A346XXK4"/>
<feature type="binding site" evidence="9">
    <location>
        <position position="69"/>
    </location>
    <ligand>
        <name>[4Fe-4S] cluster</name>
        <dbReference type="ChEBI" id="CHEBI:49883"/>
        <label>1</label>
    </ligand>
</feature>
<dbReference type="HAMAP" id="MF_00206">
    <property type="entry name" value="Lipoyl_synth"/>
    <property type="match status" value="1"/>
</dbReference>
<dbReference type="KEGG" id="euz:DVS28_a2269"/>
<dbReference type="Proteomes" id="UP000264006">
    <property type="component" value="Chromosome"/>
</dbReference>
<dbReference type="InterPro" id="IPR007197">
    <property type="entry name" value="rSAM"/>
</dbReference>
<dbReference type="SMART" id="SM00729">
    <property type="entry name" value="Elp3"/>
    <property type="match status" value="1"/>
</dbReference>
<evidence type="ECO:0000256" key="2">
    <source>
        <dbReference type="ARBA" id="ARBA00022490"/>
    </source>
</evidence>
<dbReference type="InterPro" id="IPR003698">
    <property type="entry name" value="Lipoyl_synth"/>
</dbReference>
<feature type="binding site" evidence="9">
    <location>
        <position position="75"/>
    </location>
    <ligand>
        <name>[4Fe-4S] cluster</name>
        <dbReference type="ChEBI" id="CHEBI:49883"/>
        <label>1</label>
    </ligand>
</feature>
<dbReference type="NCBIfam" id="TIGR00510">
    <property type="entry name" value="lipA"/>
    <property type="match status" value="1"/>
</dbReference>
<name>A0A346XXK4_9ACTN</name>
<proteinExistence type="inferred from homology"/>
<dbReference type="InterPro" id="IPR031691">
    <property type="entry name" value="LIAS_N"/>
</dbReference>
<comment type="pathway">
    <text evidence="9">Protein modification; protein lipoylation via endogenous pathway; protein N(6)-(lipoyl)lysine from octanoyl-[acyl-carrier-protein]: step 2/2.</text>
</comment>
<evidence type="ECO:0000313" key="11">
    <source>
        <dbReference type="EMBL" id="AXV06951.1"/>
    </source>
</evidence>
<dbReference type="EC" id="2.8.1.8" evidence="9"/>
<evidence type="ECO:0000256" key="1">
    <source>
        <dbReference type="ARBA" id="ARBA00022485"/>
    </source>
</evidence>
<dbReference type="InterPro" id="IPR006638">
    <property type="entry name" value="Elp3/MiaA/NifB-like_rSAM"/>
</dbReference>
<dbReference type="GO" id="GO:0009249">
    <property type="term" value="P:protein lipoylation"/>
    <property type="evidence" value="ECO:0007669"/>
    <property type="project" value="UniProtKB-UniRule"/>
</dbReference>
<keyword evidence="4 9" id="KW-0949">S-adenosyl-L-methionine</keyword>
<keyword evidence="1 9" id="KW-0004">4Fe-4S</keyword>
<evidence type="ECO:0000259" key="10">
    <source>
        <dbReference type="PROSITE" id="PS51918"/>
    </source>
</evidence>
<comment type="cofactor">
    <cofactor evidence="9">
        <name>[4Fe-4S] cluster</name>
        <dbReference type="ChEBI" id="CHEBI:49883"/>
    </cofactor>
    <text evidence="9">Binds 2 [4Fe-4S] clusters per subunit. One cluster is coordinated with 3 cysteines and an exchangeable S-adenosyl-L-methionine.</text>
</comment>
<dbReference type="EMBL" id="CP031165">
    <property type="protein sequence ID" value="AXV06951.1"/>
    <property type="molecule type" value="Genomic_DNA"/>
</dbReference>
<keyword evidence="2 9" id="KW-0963">Cytoplasm</keyword>
<feature type="binding site" evidence="9">
    <location>
        <position position="303"/>
    </location>
    <ligand>
        <name>[4Fe-4S] cluster</name>
        <dbReference type="ChEBI" id="CHEBI:49883"/>
        <label>1</label>
    </ligand>
</feature>
<evidence type="ECO:0000256" key="6">
    <source>
        <dbReference type="ARBA" id="ARBA00023004"/>
    </source>
</evidence>
<comment type="similarity">
    <text evidence="9">Belongs to the radical SAM superfamily. Lipoyl synthase family.</text>
</comment>
<feature type="domain" description="Radical SAM core" evidence="10">
    <location>
        <begin position="76"/>
        <end position="292"/>
    </location>
</feature>
<evidence type="ECO:0000313" key="12">
    <source>
        <dbReference type="Proteomes" id="UP000264006"/>
    </source>
</evidence>
<comment type="catalytic activity">
    <reaction evidence="8 9">
        <text>[[Fe-S] cluster scaffold protein carrying a second [4Fe-4S](2+) cluster] + N(6)-octanoyl-L-lysyl-[protein] + 2 oxidized [2Fe-2S]-[ferredoxin] + 2 S-adenosyl-L-methionine + 4 H(+) = [[Fe-S] cluster scaffold protein] + N(6)-[(R)-dihydrolipoyl]-L-lysyl-[protein] + 4 Fe(3+) + 2 hydrogen sulfide + 2 5'-deoxyadenosine + 2 L-methionine + 2 reduced [2Fe-2S]-[ferredoxin]</text>
        <dbReference type="Rhea" id="RHEA:16585"/>
        <dbReference type="Rhea" id="RHEA-COMP:9928"/>
        <dbReference type="Rhea" id="RHEA-COMP:10000"/>
        <dbReference type="Rhea" id="RHEA-COMP:10001"/>
        <dbReference type="Rhea" id="RHEA-COMP:10475"/>
        <dbReference type="Rhea" id="RHEA-COMP:14568"/>
        <dbReference type="Rhea" id="RHEA-COMP:14569"/>
        <dbReference type="ChEBI" id="CHEBI:15378"/>
        <dbReference type="ChEBI" id="CHEBI:17319"/>
        <dbReference type="ChEBI" id="CHEBI:29034"/>
        <dbReference type="ChEBI" id="CHEBI:29919"/>
        <dbReference type="ChEBI" id="CHEBI:33722"/>
        <dbReference type="ChEBI" id="CHEBI:33737"/>
        <dbReference type="ChEBI" id="CHEBI:33738"/>
        <dbReference type="ChEBI" id="CHEBI:57844"/>
        <dbReference type="ChEBI" id="CHEBI:59789"/>
        <dbReference type="ChEBI" id="CHEBI:78809"/>
        <dbReference type="ChEBI" id="CHEBI:83100"/>
        <dbReference type="EC" id="2.8.1.8"/>
    </reaction>
</comment>
<dbReference type="Pfam" id="PF04055">
    <property type="entry name" value="Radical_SAM"/>
    <property type="match status" value="1"/>
</dbReference>
<dbReference type="NCBIfam" id="NF004019">
    <property type="entry name" value="PRK05481.1"/>
    <property type="match status" value="1"/>
</dbReference>
<dbReference type="Gene3D" id="3.20.20.70">
    <property type="entry name" value="Aldolase class I"/>
    <property type="match status" value="1"/>
</dbReference>
<reference evidence="11 12" key="1">
    <citation type="submission" date="2018-09" db="EMBL/GenBank/DDBJ databases">
        <title>Complete genome sequence of Euzebya sp. DY32-46 isolated from seawater of Pacific Ocean.</title>
        <authorList>
            <person name="Xu L."/>
            <person name="Wu Y.-H."/>
            <person name="Xu X.-W."/>
        </authorList>
    </citation>
    <scope>NUCLEOTIDE SEQUENCE [LARGE SCALE GENOMIC DNA]</scope>
    <source>
        <strain evidence="11 12">DY32-46</strain>
    </source>
</reference>
<dbReference type="GO" id="GO:0051539">
    <property type="term" value="F:4 iron, 4 sulfur cluster binding"/>
    <property type="evidence" value="ECO:0007669"/>
    <property type="project" value="UniProtKB-UniRule"/>
</dbReference>
<feature type="binding site" evidence="9">
    <location>
        <position position="94"/>
    </location>
    <ligand>
        <name>[4Fe-4S] cluster</name>
        <dbReference type="ChEBI" id="CHEBI:49883"/>
        <label>2</label>
        <note>4Fe-4S-S-AdoMet</note>
    </ligand>
</feature>
<dbReference type="PIRSF" id="PIRSF005963">
    <property type="entry name" value="Lipoyl_synth"/>
    <property type="match status" value="1"/>
</dbReference>